<feature type="region of interest" description="Disordered" evidence="6">
    <location>
        <begin position="380"/>
        <end position="410"/>
    </location>
</feature>
<dbReference type="EMBL" id="BNJQ01000031">
    <property type="protein sequence ID" value="GHP10757.1"/>
    <property type="molecule type" value="Genomic_DNA"/>
</dbReference>
<dbReference type="AlphaFoldDB" id="A0A830I0S7"/>
<dbReference type="PANTHER" id="PTHR14136">
    <property type="entry name" value="BTB_POZ DOMAIN-CONTAINING PROTEIN KCTD9"/>
    <property type="match status" value="1"/>
</dbReference>
<proteinExistence type="inferred from homology"/>
<evidence type="ECO:0000256" key="3">
    <source>
        <dbReference type="ARBA" id="ARBA00022692"/>
    </source>
</evidence>
<evidence type="ECO:0000256" key="5">
    <source>
        <dbReference type="ARBA" id="ARBA00023136"/>
    </source>
</evidence>
<comment type="caution">
    <text evidence="8">The sequence shown here is derived from an EMBL/GenBank/DDBJ whole genome shotgun (WGS) entry which is preliminary data.</text>
</comment>
<dbReference type="Gene3D" id="2.160.20.80">
    <property type="entry name" value="E3 ubiquitin-protein ligase SopA"/>
    <property type="match status" value="1"/>
</dbReference>
<keyword evidence="3 7" id="KW-0812">Transmembrane</keyword>
<dbReference type="OrthoDB" id="2414723at2759"/>
<dbReference type="SUPFAM" id="SSF141571">
    <property type="entry name" value="Pentapeptide repeat-like"/>
    <property type="match status" value="1"/>
</dbReference>
<feature type="transmembrane region" description="Helical" evidence="7">
    <location>
        <begin position="707"/>
        <end position="725"/>
    </location>
</feature>
<evidence type="ECO:0000313" key="9">
    <source>
        <dbReference type="Proteomes" id="UP000660262"/>
    </source>
</evidence>
<comment type="similarity">
    <text evidence="2">Belongs to the peroxisomal membrane protein PXMP2/4 family.</text>
</comment>
<feature type="transmembrane region" description="Helical" evidence="7">
    <location>
        <begin position="639"/>
        <end position="663"/>
    </location>
</feature>
<evidence type="ECO:0000256" key="1">
    <source>
        <dbReference type="ARBA" id="ARBA00004141"/>
    </source>
</evidence>
<gene>
    <name evidence="8" type="ORF">PPROV_000948800</name>
</gene>
<comment type="subcellular location">
    <subcellularLocation>
        <location evidence="1">Membrane</location>
        <topology evidence="1">Multi-pass membrane protein</topology>
    </subcellularLocation>
</comment>
<evidence type="ECO:0000256" key="2">
    <source>
        <dbReference type="ARBA" id="ARBA00006824"/>
    </source>
</evidence>
<evidence type="ECO:0000256" key="6">
    <source>
        <dbReference type="SAM" id="MobiDB-lite"/>
    </source>
</evidence>
<evidence type="ECO:0000256" key="4">
    <source>
        <dbReference type="ARBA" id="ARBA00022989"/>
    </source>
</evidence>
<feature type="transmembrane region" description="Helical" evidence="7">
    <location>
        <begin position="745"/>
        <end position="771"/>
    </location>
</feature>
<dbReference type="GO" id="GO:0016020">
    <property type="term" value="C:membrane"/>
    <property type="evidence" value="ECO:0007669"/>
    <property type="project" value="UniProtKB-SubCell"/>
</dbReference>
<protein>
    <submittedName>
        <fullName evidence="8">Uncharacterized protein</fullName>
    </submittedName>
</protein>
<dbReference type="Proteomes" id="UP000660262">
    <property type="component" value="Unassembled WGS sequence"/>
</dbReference>
<keyword evidence="9" id="KW-1185">Reference proteome</keyword>
<name>A0A830I0S7_9CHLO</name>
<feature type="region of interest" description="Disordered" evidence="6">
    <location>
        <begin position="270"/>
        <end position="311"/>
    </location>
</feature>
<feature type="transmembrane region" description="Helical" evidence="7">
    <location>
        <begin position="792"/>
        <end position="811"/>
    </location>
</feature>
<reference evidence="8" key="1">
    <citation type="submission" date="2020-10" db="EMBL/GenBank/DDBJ databases">
        <title>Unveiling of a novel bifunctional photoreceptor, Dualchrome1, isolated from a cosmopolitan green alga.</title>
        <authorList>
            <person name="Suzuki S."/>
            <person name="Kawachi M."/>
        </authorList>
    </citation>
    <scope>NUCLEOTIDE SEQUENCE</scope>
    <source>
        <strain evidence="8">NIES 2893</strain>
    </source>
</reference>
<dbReference type="Pfam" id="PF00805">
    <property type="entry name" value="Pentapeptide"/>
    <property type="match status" value="2"/>
</dbReference>
<dbReference type="InterPro" id="IPR001646">
    <property type="entry name" value="5peptide_repeat"/>
</dbReference>
<feature type="compositionally biased region" description="Basic and acidic residues" evidence="6">
    <location>
        <begin position="291"/>
        <end position="311"/>
    </location>
</feature>
<dbReference type="Pfam" id="PF04117">
    <property type="entry name" value="Mpv17_PMP22"/>
    <property type="match status" value="1"/>
</dbReference>
<dbReference type="InterPro" id="IPR051082">
    <property type="entry name" value="Pentapeptide-BTB/POZ_domain"/>
</dbReference>
<accession>A0A830I0S7</accession>
<feature type="transmembrane region" description="Helical" evidence="7">
    <location>
        <begin position="817"/>
        <end position="835"/>
    </location>
</feature>
<evidence type="ECO:0000313" key="8">
    <source>
        <dbReference type="EMBL" id="GHP10757.1"/>
    </source>
</evidence>
<keyword evidence="4 7" id="KW-1133">Transmembrane helix</keyword>
<sequence length="852" mass="94393">MPVTDVQVVKAYRHGSERDLRWFDPADKSRGLDLDATDAMYVLEPNVEYRLELCEETVEVLVMTNPEHKRARGREFLRNNGLKLKSKGVRRVNLTGWDLVNADLGGADLTGAVARSATANRANLTEAKLDGADMSYITLTEASLYGASVKEAKFELATMTSVNLKRADARGADFNHANAIDANMEFAKLDGANFVYADLSNASLVGASLRNADLTSSRLARASIDGAKFTRIFYHSSRQRPSPASLGISGRSLMTAERLNANHKNDLTDELSSFQFDSPSDDEEEIRQRRRGEEIRTKPSSSRDEKASSTDVSIDSRRVSWLSSANQLRNAYNASQDWIDRTFASLLMDMEEGLEDDLRSAYDAANAQLKDIVLEEVATASSRSNQSSSKNAVADRASVGTGSESSSATKKMWKKSSSAALSMSAFQKASILTKSFAEREAKLMTFRKLNLCLRQIAEVTGELSNHNEPGALASNKLTRNTFIKALMGLRHRLRAAHIRRETEYCLRERDGALSSLLLMWRLAPVSPAVLVRHIDEIEYLCDQLDKIREPVTVLNWSDVLDSWMALADLMPKIRVRRGQLILEAIFASPPVVRGLSWGFALRGIQGATTNPPSALIHKLKELQMEKQRIVRVQELRAQVLTLAASAVLAVLISIGNFISTILVKMNRKHFESVAMAVAGYAVSDAIAQATESRAAAVSEAQLERGRLLRYCYFGFADGVASHFFFHWLDTAATQLVGGGPDDGNLFAYTATSLVLDFTLFTPFWCLAFVVYMAAARGESQPLVRARERWFPLYVSNVAAWLPFNAVIYGFAPIDLRVTALTFCTVVYTAYLSFFSEREATMKNTMKAKSTKL</sequence>
<keyword evidence="5 7" id="KW-0472">Membrane</keyword>
<dbReference type="PANTHER" id="PTHR14136:SF17">
    <property type="entry name" value="BTB_POZ DOMAIN-CONTAINING PROTEIN KCTD9"/>
    <property type="match status" value="1"/>
</dbReference>
<evidence type="ECO:0000256" key="7">
    <source>
        <dbReference type="SAM" id="Phobius"/>
    </source>
</evidence>
<organism evidence="8 9">
    <name type="scientific">Pycnococcus provasolii</name>
    <dbReference type="NCBI Taxonomy" id="41880"/>
    <lineage>
        <taxon>Eukaryota</taxon>
        <taxon>Viridiplantae</taxon>
        <taxon>Chlorophyta</taxon>
        <taxon>Pseudoscourfieldiophyceae</taxon>
        <taxon>Pseudoscourfieldiales</taxon>
        <taxon>Pycnococcaceae</taxon>
        <taxon>Pycnococcus</taxon>
    </lineage>
</organism>
<dbReference type="InterPro" id="IPR007248">
    <property type="entry name" value="Mpv17_PMP22"/>
</dbReference>